<sequence>MISFNHPLMLLLILFFFLFLILKKSGLVAIPELKLNLVNWKGFFPKKNKLMEFGNFLCYFFWYCGIIFLIIALSEPIVFKNKQVYTDAGSSIMFLLDISPSMAAKDMNGETRIAAAKKIIRKFVAKYPGDSFGLTALSSSAALILPPTIDHKVFLSRLDSLSIGELGDGTAIGMGLAVSSAYMTRTKLNSSYIVLLTDGENNTGEINPKTAAEVLVNKNIGFYVIGIGSSGYTTLEYTDRKTGKTYSGSIFSKFDEVELKKIAQYGNGKYASASSPEILENIFNTISKQVPAAQSNFTRIIEENLYVYFLSASIFSFVLVWLLRRIFMRVYL</sequence>
<dbReference type="PROSITE" id="PS50234">
    <property type="entry name" value="VWFA"/>
    <property type="match status" value="1"/>
</dbReference>
<dbReference type="PANTHER" id="PTHR22550:SF5">
    <property type="entry name" value="LEUCINE ZIPPER PROTEIN 4"/>
    <property type="match status" value="1"/>
</dbReference>
<dbReference type="InterPro" id="IPR050768">
    <property type="entry name" value="UPF0353/GerABKA_families"/>
</dbReference>
<evidence type="ECO:0000256" key="5">
    <source>
        <dbReference type="SAM" id="Phobius"/>
    </source>
</evidence>
<dbReference type="Pfam" id="PF13519">
    <property type="entry name" value="VWA_2"/>
    <property type="match status" value="1"/>
</dbReference>
<keyword evidence="2 5" id="KW-0812">Transmembrane</keyword>
<evidence type="ECO:0000259" key="6">
    <source>
        <dbReference type="PROSITE" id="PS50234"/>
    </source>
</evidence>
<dbReference type="PATRIC" id="fig|999432.5.peg.53"/>
<feature type="transmembrane region" description="Helical" evidence="5">
    <location>
        <begin position="305"/>
        <end position="323"/>
    </location>
</feature>
<dbReference type="InterPro" id="IPR002035">
    <property type="entry name" value="VWF_A"/>
</dbReference>
<reference evidence="7" key="1">
    <citation type="submission" date="2012-01" db="EMBL/GenBank/DDBJ databases">
        <title>The Genome Sequence of Treponema denticola H-22.</title>
        <authorList>
            <consortium name="The Broad Institute Genome Sequencing Platform"/>
            <person name="Earl A."/>
            <person name="Ward D."/>
            <person name="Feldgarden M."/>
            <person name="Gevers D."/>
            <person name="Blanton J.M."/>
            <person name="Fenno C.J."/>
            <person name="Baranova O.V."/>
            <person name="Mathney J."/>
            <person name="Dewhirst F.E."/>
            <person name="Izard J."/>
            <person name="Young S.K."/>
            <person name="Zeng Q."/>
            <person name="Gargeya S."/>
            <person name="Fitzgerald M."/>
            <person name="Haas B."/>
            <person name="Abouelleil A."/>
            <person name="Alvarado L."/>
            <person name="Arachchi H.M."/>
            <person name="Berlin A."/>
            <person name="Chapman S.B."/>
            <person name="Gearin G."/>
            <person name="Goldberg J."/>
            <person name="Griggs A."/>
            <person name="Gujja S."/>
            <person name="Hansen M."/>
            <person name="Heiman D."/>
            <person name="Howarth C."/>
            <person name="Larimer J."/>
            <person name="Lui A."/>
            <person name="MacDonald P.J.P."/>
            <person name="McCowen C."/>
            <person name="Montmayeur A."/>
            <person name="Murphy C."/>
            <person name="Neiman D."/>
            <person name="Pearson M."/>
            <person name="Priest M."/>
            <person name="Roberts A."/>
            <person name="Saif S."/>
            <person name="Shea T."/>
            <person name="Sisk P."/>
            <person name="Stolte C."/>
            <person name="Sykes S."/>
            <person name="Wortman J."/>
            <person name="Nusbaum C."/>
            <person name="Birren B."/>
        </authorList>
    </citation>
    <scope>NUCLEOTIDE SEQUENCE [LARGE SCALE GENOMIC DNA]</scope>
    <source>
        <strain evidence="7">H-22</strain>
    </source>
</reference>
<dbReference type="SUPFAM" id="SSF53300">
    <property type="entry name" value="vWA-like"/>
    <property type="match status" value="1"/>
</dbReference>
<feature type="transmembrane region" description="Helical" evidence="5">
    <location>
        <begin position="53"/>
        <end position="73"/>
    </location>
</feature>
<evidence type="ECO:0000256" key="4">
    <source>
        <dbReference type="ARBA" id="ARBA00023136"/>
    </source>
</evidence>
<keyword evidence="4 5" id="KW-0472">Membrane</keyword>
<keyword evidence="3 5" id="KW-1133">Transmembrane helix</keyword>
<evidence type="ECO:0000256" key="3">
    <source>
        <dbReference type="ARBA" id="ARBA00022989"/>
    </source>
</evidence>
<name>A0A0E2E7N1_TREDN</name>
<accession>A0A0E2E7N1</accession>
<dbReference type="PANTHER" id="PTHR22550">
    <property type="entry name" value="SPORE GERMINATION PROTEIN"/>
    <property type="match status" value="1"/>
</dbReference>
<dbReference type="SMART" id="SM00327">
    <property type="entry name" value="VWA"/>
    <property type="match status" value="1"/>
</dbReference>
<evidence type="ECO:0000256" key="1">
    <source>
        <dbReference type="ARBA" id="ARBA00022475"/>
    </source>
</evidence>
<gene>
    <name evidence="7" type="ORF">HMPREF9726_00052</name>
</gene>
<dbReference type="InterPro" id="IPR036465">
    <property type="entry name" value="vWFA_dom_sf"/>
</dbReference>
<evidence type="ECO:0000256" key="2">
    <source>
        <dbReference type="ARBA" id="ARBA00022692"/>
    </source>
</evidence>
<proteinExistence type="predicted"/>
<dbReference type="HOGENOM" id="CLU_024570_0_0_12"/>
<feature type="domain" description="VWFA" evidence="6">
    <location>
        <begin position="91"/>
        <end position="286"/>
    </location>
</feature>
<evidence type="ECO:0000313" key="7">
    <source>
        <dbReference type="EMBL" id="EMB35860.1"/>
    </source>
</evidence>
<dbReference type="EMBL" id="AGDV01000001">
    <property type="protein sequence ID" value="EMB35860.1"/>
    <property type="molecule type" value="Genomic_DNA"/>
</dbReference>
<dbReference type="Gene3D" id="3.40.50.410">
    <property type="entry name" value="von Willebrand factor, type A domain"/>
    <property type="match status" value="1"/>
</dbReference>
<protein>
    <recommendedName>
        <fullName evidence="6">VWFA domain-containing protein</fullName>
    </recommendedName>
</protein>
<organism evidence="7">
    <name type="scientific">Treponema denticola H-22</name>
    <dbReference type="NCBI Taxonomy" id="999432"/>
    <lineage>
        <taxon>Bacteria</taxon>
        <taxon>Pseudomonadati</taxon>
        <taxon>Spirochaetota</taxon>
        <taxon>Spirochaetia</taxon>
        <taxon>Spirochaetales</taxon>
        <taxon>Treponemataceae</taxon>
        <taxon>Treponema</taxon>
    </lineage>
</organism>
<keyword evidence="1" id="KW-1003">Cell membrane</keyword>
<dbReference type="AlphaFoldDB" id="A0A0E2E7N1"/>
<dbReference type="Proteomes" id="UP000011705">
    <property type="component" value="Chromosome"/>
</dbReference>
<comment type="caution">
    <text evidence="7">The sequence shown here is derived from an EMBL/GenBank/DDBJ whole genome shotgun (WGS) entry which is preliminary data.</text>
</comment>
<dbReference type="RefSeq" id="WP_002677753.1">
    <property type="nucleotide sequence ID" value="NZ_CM001795.1"/>
</dbReference>